<evidence type="ECO:0000313" key="5">
    <source>
        <dbReference type="Proteomes" id="UP000018468"/>
    </source>
</evidence>
<feature type="domain" description="C-type lectin" evidence="3">
    <location>
        <begin position="46"/>
        <end position="155"/>
    </location>
</feature>
<evidence type="ECO:0000313" key="4">
    <source>
        <dbReference type="Ensembl" id="ENSLOCP00000010546.1"/>
    </source>
</evidence>
<dbReference type="OMA" id="WICERRC"/>
<protein>
    <recommendedName>
        <fullName evidence="3">C-type lectin domain-containing protein</fullName>
    </recommendedName>
</protein>
<dbReference type="eggNOG" id="KOG4297">
    <property type="taxonomic scope" value="Eukaryota"/>
</dbReference>
<dbReference type="AlphaFoldDB" id="W5MQ87"/>
<dbReference type="CDD" id="cd03590">
    <property type="entry name" value="CLECT_DC-SIGN_like"/>
    <property type="match status" value="1"/>
</dbReference>
<dbReference type="InterPro" id="IPR001304">
    <property type="entry name" value="C-type_lectin-like"/>
</dbReference>
<dbReference type="GO" id="GO:0009897">
    <property type="term" value="C:external side of plasma membrane"/>
    <property type="evidence" value="ECO:0000318"/>
    <property type="project" value="GO_Central"/>
</dbReference>
<organism evidence="4 5">
    <name type="scientific">Lepisosteus oculatus</name>
    <name type="common">Spotted gar</name>
    <dbReference type="NCBI Taxonomy" id="7918"/>
    <lineage>
        <taxon>Eukaryota</taxon>
        <taxon>Metazoa</taxon>
        <taxon>Chordata</taxon>
        <taxon>Craniata</taxon>
        <taxon>Vertebrata</taxon>
        <taxon>Euteleostomi</taxon>
        <taxon>Actinopterygii</taxon>
        <taxon>Neopterygii</taxon>
        <taxon>Holostei</taxon>
        <taxon>Semionotiformes</taxon>
        <taxon>Lepisosteidae</taxon>
        <taxon>Lepisosteus</taxon>
    </lineage>
</organism>
<dbReference type="Bgee" id="ENSLOCG00000008674">
    <property type="expression patterns" value="Expressed in pharyngeal gill and 9 other cell types or tissues"/>
</dbReference>
<keyword evidence="5" id="KW-1185">Reference proteome</keyword>
<keyword evidence="2" id="KW-1015">Disulfide bond</keyword>
<dbReference type="GO" id="GO:0038187">
    <property type="term" value="F:pattern recognition receptor activity"/>
    <property type="evidence" value="ECO:0000318"/>
    <property type="project" value="GO_Central"/>
</dbReference>
<dbReference type="Pfam" id="PF00059">
    <property type="entry name" value="Lectin_C"/>
    <property type="match status" value="1"/>
</dbReference>
<dbReference type="InterPro" id="IPR016186">
    <property type="entry name" value="C-type_lectin-like/link_sf"/>
</dbReference>
<evidence type="ECO:0000256" key="2">
    <source>
        <dbReference type="ARBA" id="ARBA00023157"/>
    </source>
</evidence>
<reference evidence="4" key="2">
    <citation type="submission" date="2025-08" db="UniProtKB">
        <authorList>
            <consortium name="Ensembl"/>
        </authorList>
    </citation>
    <scope>IDENTIFICATION</scope>
</reference>
<dbReference type="SUPFAM" id="SSF56436">
    <property type="entry name" value="C-type lectin-like"/>
    <property type="match status" value="1"/>
</dbReference>
<dbReference type="FunCoup" id="W5MQ87">
    <property type="interactions" value="1"/>
</dbReference>
<dbReference type="GO" id="GO:0030246">
    <property type="term" value="F:carbohydrate binding"/>
    <property type="evidence" value="ECO:0000318"/>
    <property type="project" value="GO_Central"/>
</dbReference>
<proteinExistence type="predicted"/>
<dbReference type="Proteomes" id="UP000018468">
    <property type="component" value="Linkage group LG6"/>
</dbReference>
<dbReference type="PROSITE" id="PS00615">
    <property type="entry name" value="C_TYPE_LECTIN_1"/>
    <property type="match status" value="1"/>
</dbReference>
<dbReference type="STRING" id="7918.ENSLOCP00000010546"/>
<dbReference type="HOGENOM" id="CLU_049894_10_2_1"/>
<dbReference type="SMART" id="SM00034">
    <property type="entry name" value="CLECT"/>
    <property type="match status" value="1"/>
</dbReference>
<accession>W5MQ87</accession>
<reference evidence="4" key="3">
    <citation type="submission" date="2025-09" db="UniProtKB">
        <authorList>
            <consortium name="Ensembl"/>
        </authorList>
    </citation>
    <scope>IDENTIFICATION</scope>
</reference>
<dbReference type="InParanoid" id="W5MQ87"/>
<dbReference type="PANTHER" id="PTHR22803">
    <property type="entry name" value="MANNOSE, PHOSPHOLIPASE, LECTIN RECEPTOR RELATED"/>
    <property type="match status" value="1"/>
</dbReference>
<dbReference type="GO" id="GO:0006955">
    <property type="term" value="P:immune response"/>
    <property type="evidence" value="ECO:0000318"/>
    <property type="project" value="GO_Central"/>
</dbReference>
<dbReference type="EMBL" id="AHAT01007549">
    <property type="status" value="NOT_ANNOTATED_CDS"/>
    <property type="molecule type" value="Genomic_DNA"/>
</dbReference>
<evidence type="ECO:0000256" key="1">
    <source>
        <dbReference type="ARBA" id="ARBA00022734"/>
    </source>
</evidence>
<dbReference type="InterPro" id="IPR050111">
    <property type="entry name" value="C-type_lectin/snaclec_domain"/>
</dbReference>
<dbReference type="InterPro" id="IPR033989">
    <property type="entry name" value="CD209-like_CTLD"/>
</dbReference>
<dbReference type="PROSITE" id="PS50041">
    <property type="entry name" value="C_TYPE_LECTIN_2"/>
    <property type="match status" value="1"/>
</dbReference>
<reference evidence="5" key="1">
    <citation type="submission" date="2011-12" db="EMBL/GenBank/DDBJ databases">
        <title>The Draft Genome of Lepisosteus oculatus.</title>
        <authorList>
            <consortium name="The Broad Institute Genome Assembly &amp; Analysis Group"/>
            <consortium name="Computational R&amp;D Group"/>
            <consortium name="and Sequencing Platform"/>
            <person name="Di Palma F."/>
            <person name="Alfoldi J."/>
            <person name="Johnson J."/>
            <person name="Berlin A."/>
            <person name="Gnerre S."/>
            <person name="Jaffe D."/>
            <person name="MacCallum I."/>
            <person name="Young S."/>
            <person name="Walker B.J."/>
            <person name="Lander E.S."/>
            <person name="Lindblad-Toh K."/>
        </authorList>
    </citation>
    <scope>NUCLEOTIDE SEQUENCE [LARGE SCALE GENOMIC DNA]</scope>
</reference>
<dbReference type="InterPro" id="IPR018378">
    <property type="entry name" value="C-type_lectin_CS"/>
</dbReference>
<dbReference type="Ensembl" id="ENSLOCT00000010561.1">
    <property type="protein sequence ID" value="ENSLOCP00000010546.1"/>
    <property type="gene ID" value="ENSLOCG00000008674.1"/>
</dbReference>
<name>W5MQ87_LEPOC</name>
<dbReference type="InterPro" id="IPR016187">
    <property type="entry name" value="CTDL_fold"/>
</dbReference>
<dbReference type="Gene3D" id="3.10.100.10">
    <property type="entry name" value="Mannose-Binding Protein A, subunit A"/>
    <property type="match status" value="1"/>
</dbReference>
<evidence type="ECO:0000259" key="3">
    <source>
        <dbReference type="PROSITE" id="PS50041"/>
    </source>
</evidence>
<sequence length="158" mass="17651">TREHGGSVFISVSQMSSRLNSLTSQLQAQGSTGGCTKSCSSDWILFSGNCYYFSKETRDWSGAQQYCGNQDSGLAIINNDDELTHLSSKISSIHWLGLTDLDREGSWKWVDGTPVDKKYWNLGEPNNAGEEDCGELKEAKLNDGRCSEIKRWICEKRL</sequence>
<dbReference type="GeneTree" id="ENSGT01030000234575"/>
<keyword evidence="1" id="KW-0430">Lectin</keyword>